<gene>
    <name evidence="1" type="ORF">D1970_06870</name>
</gene>
<protein>
    <submittedName>
        <fullName evidence="1">Uncharacterized protein</fullName>
    </submittedName>
</protein>
<organism evidence="1 2">
    <name type="scientific">Mesobacillus zeae</name>
    <dbReference type="NCBI Taxonomy" id="1917180"/>
    <lineage>
        <taxon>Bacteria</taxon>
        <taxon>Bacillati</taxon>
        <taxon>Bacillota</taxon>
        <taxon>Bacilli</taxon>
        <taxon>Bacillales</taxon>
        <taxon>Bacillaceae</taxon>
        <taxon>Mesobacillus</taxon>
    </lineage>
</organism>
<reference evidence="1 2" key="1">
    <citation type="submission" date="2018-08" db="EMBL/GenBank/DDBJ databases">
        <title>Bacillus jemisoniae sp. nov., Bacillus chryseoplanitiae sp. nov., Bacillus resnikiae sp. nov., and Bacillus frankliniae sp. nov., isolated from Viking spacecraft and associated surfaces.</title>
        <authorList>
            <person name="Seuylemezian A."/>
            <person name="Vaishampayan P."/>
        </authorList>
    </citation>
    <scope>NUCLEOTIDE SEQUENCE [LARGE SCALE GENOMIC DNA]</scope>
    <source>
        <strain evidence="1 2">JJ-247</strain>
    </source>
</reference>
<dbReference type="AlphaFoldDB" id="A0A398B9I2"/>
<dbReference type="EMBL" id="QWVT01000012">
    <property type="protein sequence ID" value="RID86645.1"/>
    <property type="molecule type" value="Genomic_DNA"/>
</dbReference>
<accession>A0A398B9I2</accession>
<evidence type="ECO:0000313" key="1">
    <source>
        <dbReference type="EMBL" id="RID86645.1"/>
    </source>
</evidence>
<dbReference type="RefSeq" id="WP_119112148.1">
    <property type="nucleotide sequence ID" value="NZ_CBCSEO010000015.1"/>
</dbReference>
<dbReference type="OrthoDB" id="2884956at2"/>
<sequence>MKKLKYWGAAAVIGLLIGVVSRWATTEMKDRKDSLNKPDAFMYKDNGILYWFELTSRRGKVEGQLHQQKIIEEIGEVPFIKEKKYPLNGDTTEKGYEFKVNSGGKMMTFDAWFSGGNLLVQEQGKKDNKLFRAVDQEELDQYVKAIQQELESAIYHSEEKEKSRIRKFFSELDSVYGYLYFEENEPFQLFLTVDESTLEGDVSGSLLMMTDTGDKNKPYEETKYEVVGITDGLMLELFTTVDGRKTKVKGNFHGDATEFDLSFWTTDQKLPFHAVTEEEFKQSYEEFKTKAQK</sequence>
<comment type="caution">
    <text evidence="1">The sequence shown here is derived from an EMBL/GenBank/DDBJ whole genome shotgun (WGS) entry which is preliminary data.</text>
</comment>
<dbReference type="Proteomes" id="UP000265816">
    <property type="component" value="Unassembled WGS sequence"/>
</dbReference>
<keyword evidence="2" id="KW-1185">Reference proteome</keyword>
<name>A0A398B9I2_9BACI</name>
<evidence type="ECO:0000313" key="2">
    <source>
        <dbReference type="Proteomes" id="UP000265816"/>
    </source>
</evidence>
<proteinExistence type="predicted"/>